<reference evidence="6" key="1">
    <citation type="journal article" date="2014" name="Int. J. Syst. Evol. Microbiol.">
        <title>Complete genome sequence of Corynebacterium casei LMG S-19264T (=DSM 44701T), isolated from a smear-ripened cheese.</title>
        <authorList>
            <consortium name="US DOE Joint Genome Institute (JGI-PGF)"/>
            <person name="Walter F."/>
            <person name="Albersmeier A."/>
            <person name="Kalinowski J."/>
            <person name="Ruckert C."/>
        </authorList>
    </citation>
    <scope>NUCLEOTIDE SEQUENCE</scope>
    <source>
        <strain evidence="6">KCTC 32020</strain>
    </source>
</reference>
<feature type="domain" description="Dehydrogenase E1 component" evidence="5">
    <location>
        <begin position="72"/>
        <end position="356"/>
    </location>
</feature>
<keyword evidence="3 4" id="KW-0786">Thiamine pyrophosphate</keyword>
<protein>
    <recommendedName>
        <fullName evidence="4">Pyruvate dehydrogenase E1 component subunit alpha</fullName>
        <ecNumber evidence="4">1.2.4.1</ecNumber>
    </recommendedName>
</protein>
<name>A0A918Z9N3_9GAMM</name>
<reference evidence="6" key="2">
    <citation type="submission" date="2020-09" db="EMBL/GenBank/DDBJ databases">
        <authorList>
            <person name="Sun Q."/>
            <person name="Kim S."/>
        </authorList>
    </citation>
    <scope>NUCLEOTIDE SEQUENCE</scope>
    <source>
        <strain evidence="6">KCTC 32020</strain>
    </source>
</reference>
<comment type="subunit">
    <text evidence="4">Heterodimer of an alpha and a beta chain.</text>
</comment>
<dbReference type="CDD" id="cd02000">
    <property type="entry name" value="TPP_E1_PDC_ADC_BCADC"/>
    <property type="match status" value="1"/>
</dbReference>
<evidence type="ECO:0000256" key="4">
    <source>
        <dbReference type="RuleBase" id="RU366007"/>
    </source>
</evidence>
<dbReference type="EC" id="1.2.4.1" evidence="4"/>
<comment type="function">
    <text evidence="4">The pyruvate dehydrogenase complex catalyzes the overall conversion of pyruvate to acetyl-CoA and CO(2). It contains multiple copies of three enzymatic components: pyruvate dehydrogenase (E1), dihydrolipoamide acetyltransferase (E2) and lipoamide dehydrogenase (E3).</text>
</comment>
<accession>A0A918Z9N3</accession>
<dbReference type="InterPro" id="IPR001017">
    <property type="entry name" value="DH_E1"/>
</dbReference>
<keyword evidence="4 6" id="KW-0670">Pyruvate</keyword>
<dbReference type="Gene3D" id="3.40.50.970">
    <property type="match status" value="1"/>
</dbReference>
<dbReference type="NCBIfam" id="TIGR03181">
    <property type="entry name" value="PDH_E1_alph_x"/>
    <property type="match status" value="1"/>
</dbReference>
<evidence type="ECO:0000256" key="3">
    <source>
        <dbReference type="ARBA" id="ARBA00023052"/>
    </source>
</evidence>
<dbReference type="GO" id="GO:0004739">
    <property type="term" value="F:pyruvate dehydrogenase (acetyl-transferring) activity"/>
    <property type="evidence" value="ECO:0007669"/>
    <property type="project" value="UniProtKB-UniRule"/>
</dbReference>
<comment type="catalytic activity">
    <reaction evidence="4">
        <text>N(6)-[(R)-lipoyl]-L-lysyl-[protein] + pyruvate + H(+) = N(6)-[(R)-S(8)-acetyldihydrolipoyl]-L-lysyl-[protein] + CO2</text>
        <dbReference type="Rhea" id="RHEA:19189"/>
        <dbReference type="Rhea" id="RHEA-COMP:10474"/>
        <dbReference type="Rhea" id="RHEA-COMP:10478"/>
        <dbReference type="ChEBI" id="CHEBI:15361"/>
        <dbReference type="ChEBI" id="CHEBI:15378"/>
        <dbReference type="ChEBI" id="CHEBI:16526"/>
        <dbReference type="ChEBI" id="CHEBI:83099"/>
        <dbReference type="ChEBI" id="CHEBI:83111"/>
        <dbReference type="EC" id="1.2.4.1"/>
    </reaction>
</comment>
<dbReference type="Proteomes" id="UP000636453">
    <property type="component" value="Unassembled WGS sequence"/>
</dbReference>
<evidence type="ECO:0000256" key="1">
    <source>
        <dbReference type="ARBA" id="ARBA00001964"/>
    </source>
</evidence>
<dbReference type="GO" id="GO:0009083">
    <property type="term" value="P:branched-chain amino acid catabolic process"/>
    <property type="evidence" value="ECO:0007669"/>
    <property type="project" value="TreeGrafter"/>
</dbReference>
<evidence type="ECO:0000256" key="2">
    <source>
        <dbReference type="ARBA" id="ARBA00023002"/>
    </source>
</evidence>
<sequence>MLHCIVSRRRVRGVCAWLGGIIAGSRPQSPFRMTVAARFEIEYLQYLGPDGRPVADLPPAFADARALVPLFKQMLFVRTFDAKAIALQRTGKLGTYAACLGHEATHVGIGASLKPEDVFAPSYREYGAQFMRGVKPREVLLYWGGDERGNDFSGPKHDFPWCVPISTQCLHAAGSALAFKLRKEDRIAVACCGDGGSSKTDFYAALNSAGAYRLPLVLCVINNFWAISVPRKAQTGAETLAQKGLAGGLHCLQVDGNDLIAVLEAMRRATERARSGEGGSVLEFITYRLHDHTTADDARRYRGEDEVKAAWAREPIARLRTYLTSLGLWSETEEQAWAEECGKLVDEEINAYLNTPVQPVTAMFDYLYADPPPDLLAQREAALAQEGKA</sequence>
<dbReference type="PANTHER" id="PTHR43380:SF1">
    <property type="entry name" value="2-OXOISOVALERATE DEHYDROGENASE SUBUNIT ALPHA, MITOCHONDRIAL"/>
    <property type="match status" value="1"/>
</dbReference>
<keyword evidence="2 4" id="KW-0560">Oxidoreductase</keyword>
<evidence type="ECO:0000313" key="6">
    <source>
        <dbReference type="EMBL" id="GHE42425.1"/>
    </source>
</evidence>
<dbReference type="InterPro" id="IPR029061">
    <property type="entry name" value="THDP-binding"/>
</dbReference>
<keyword evidence="7" id="KW-1185">Reference proteome</keyword>
<comment type="caution">
    <text evidence="6">The sequence shown here is derived from an EMBL/GenBank/DDBJ whole genome shotgun (WGS) entry which is preliminary data.</text>
</comment>
<evidence type="ECO:0000313" key="7">
    <source>
        <dbReference type="Proteomes" id="UP000636453"/>
    </source>
</evidence>
<dbReference type="InterPro" id="IPR050771">
    <property type="entry name" value="Alpha-ketoacid_DH_E1_comp"/>
</dbReference>
<organism evidence="6 7">
    <name type="scientific">Vulcaniibacterium thermophilum</name>
    <dbReference type="NCBI Taxonomy" id="1169913"/>
    <lineage>
        <taxon>Bacteria</taxon>
        <taxon>Pseudomonadati</taxon>
        <taxon>Pseudomonadota</taxon>
        <taxon>Gammaproteobacteria</taxon>
        <taxon>Lysobacterales</taxon>
        <taxon>Lysobacteraceae</taxon>
        <taxon>Vulcaniibacterium</taxon>
    </lineage>
</organism>
<gene>
    <name evidence="6" type="primary">pdhA</name>
    <name evidence="6" type="ORF">GCM10007167_25470</name>
</gene>
<dbReference type="SUPFAM" id="SSF52518">
    <property type="entry name" value="Thiamin diphosphate-binding fold (THDP-binding)"/>
    <property type="match status" value="1"/>
</dbReference>
<dbReference type="InterPro" id="IPR017596">
    <property type="entry name" value="PdhA/BkdA"/>
</dbReference>
<dbReference type="PANTHER" id="PTHR43380">
    <property type="entry name" value="2-OXOISOVALERATE DEHYDROGENASE SUBUNIT ALPHA, MITOCHONDRIAL"/>
    <property type="match status" value="1"/>
</dbReference>
<proteinExistence type="predicted"/>
<dbReference type="Pfam" id="PF00676">
    <property type="entry name" value="E1_dh"/>
    <property type="match status" value="1"/>
</dbReference>
<dbReference type="AlphaFoldDB" id="A0A918Z9N3"/>
<evidence type="ECO:0000259" key="5">
    <source>
        <dbReference type="Pfam" id="PF00676"/>
    </source>
</evidence>
<dbReference type="EMBL" id="BNCF01000017">
    <property type="protein sequence ID" value="GHE42425.1"/>
    <property type="molecule type" value="Genomic_DNA"/>
</dbReference>
<comment type="cofactor">
    <cofactor evidence="1 4">
        <name>thiamine diphosphate</name>
        <dbReference type="ChEBI" id="CHEBI:58937"/>
    </cofactor>
</comment>